<feature type="transmembrane region" description="Helical" evidence="1">
    <location>
        <begin position="43"/>
        <end position="63"/>
    </location>
</feature>
<keyword evidence="1" id="KW-0472">Membrane</keyword>
<sequence>ASCLTSKMKHKKYVAFCIITSLLEEAALAAVVLWVLPRLGINIPLWGLILMMLALGACEYVSYRIGKNTLEKKPIVWPDIGSRGITTTQLASRGYVKVGSELWKAASTSADMDKGREVVVVGVEGLTLLVAPQDDDKVKHW</sequence>
<dbReference type="Gene3D" id="2.40.50.140">
    <property type="entry name" value="Nucleic acid-binding proteins"/>
    <property type="match status" value="1"/>
</dbReference>
<gene>
    <name evidence="3" type="ORF">S03H2_67712</name>
</gene>
<dbReference type="Pfam" id="PF01957">
    <property type="entry name" value="NfeD"/>
    <property type="match status" value="1"/>
</dbReference>
<dbReference type="InterPro" id="IPR002810">
    <property type="entry name" value="NfeD-like_C"/>
</dbReference>
<dbReference type="EMBL" id="BARU01044389">
    <property type="protein sequence ID" value="GAH77532.1"/>
    <property type="molecule type" value="Genomic_DNA"/>
</dbReference>
<name>X1I766_9ZZZZ</name>
<organism evidence="3">
    <name type="scientific">marine sediment metagenome</name>
    <dbReference type="NCBI Taxonomy" id="412755"/>
    <lineage>
        <taxon>unclassified sequences</taxon>
        <taxon>metagenomes</taxon>
        <taxon>ecological metagenomes</taxon>
    </lineage>
</organism>
<evidence type="ECO:0000256" key="1">
    <source>
        <dbReference type="SAM" id="Phobius"/>
    </source>
</evidence>
<feature type="non-terminal residue" evidence="3">
    <location>
        <position position="1"/>
    </location>
</feature>
<accession>X1I766</accession>
<comment type="caution">
    <text evidence="3">The sequence shown here is derived from an EMBL/GenBank/DDBJ whole genome shotgun (WGS) entry which is preliminary data.</text>
</comment>
<proteinExistence type="predicted"/>
<dbReference type="InterPro" id="IPR012340">
    <property type="entry name" value="NA-bd_OB-fold"/>
</dbReference>
<evidence type="ECO:0000259" key="2">
    <source>
        <dbReference type="Pfam" id="PF01957"/>
    </source>
</evidence>
<evidence type="ECO:0000313" key="3">
    <source>
        <dbReference type="EMBL" id="GAH77532.1"/>
    </source>
</evidence>
<keyword evidence="1" id="KW-0812">Transmembrane</keyword>
<protein>
    <recommendedName>
        <fullName evidence="2">NfeD-like C-terminal domain-containing protein</fullName>
    </recommendedName>
</protein>
<reference evidence="3" key="1">
    <citation type="journal article" date="2014" name="Front. Microbiol.">
        <title>High frequency of phylogenetically diverse reductive dehalogenase-homologous genes in deep subseafloor sedimentary metagenomes.</title>
        <authorList>
            <person name="Kawai M."/>
            <person name="Futagami T."/>
            <person name="Toyoda A."/>
            <person name="Takaki Y."/>
            <person name="Nishi S."/>
            <person name="Hori S."/>
            <person name="Arai W."/>
            <person name="Tsubouchi T."/>
            <person name="Morono Y."/>
            <person name="Uchiyama I."/>
            <person name="Ito T."/>
            <person name="Fujiyama A."/>
            <person name="Inagaki F."/>
            <person name="Takami H."/>
        </authorList>
    </citation>
    <scope>NUCLEOTIDE SEQUENCE</scope>
    <source>
        <strain evidence="3">Expedition CK06-06</strain>
    </source>
</reference>
<feature type="transmembrane region" description="Helical" evidence="1">
    <location>
        <begin position="13"/>
        <end position="37"/>
    </location>
</feature>
<feature type="domain" description="NfeD-like C-terminal" evidence="2">
    <location>
        <begin position="79"/>
        <end position="132"/>
    </location>
</feature>
<dbReference type="AlphaFoldDB" id="X1I766"/>
<keyword evidence="1" id="KW-1133">Transmembrane helix</keyword>
<dbReference type="SUPFAM" id="SSF141322">
    <property type="entry name" value="NfeD domain-like"/>
    <property type="match status" value="1"/>
</dbReference>